<sequence>MQFDYQNRIKTTLQESTLGQLLSQMTMQSVFYTDSTLSAPWHIALPAMEGCMMFHLVLEGSATVKVDKDKFPLTKGDFVLLPKGQGHHISDGSDIPATPLHDLPIKIVSDRYEVLHYGGTGNTARLVCGSVTFTHPLTLKLLGLLPSHIVIPRDNVMCSQVINAISALLLTEAANISPGADGVLKKLADVLIITAIREYLEQQKDQLPGWIGALEDSRIAKAIERVHQSPDIHWTLDKLAREVGMSRTSFAVQFKQLIGHSPIDYLTEWRMNQAYAALQQRQDSILAIALDYGYQSESSFSRAFKKTFGTSPGEVRKHT</sequence>
<dbReference type="InterPro" id="IPR009057">
    <property type="entry name" value="Homeodomain-like_sf"/>
</dbReference>
<evidence type="ECO:0000256" key="2">
    <source>
        <dbReference type="ARBA" id="ARBA00023125"/>
    </source>
</evidence>
<evidence type="ECO:0000259" key="4">
    <source>
        <dbReference type="PROSITE" id="PS01124"/>
    </source>
</evidence>
<dbReference type="InterPro" id="IPR050204">
    <property type="entry name" value="AraC_XylS_family_regulators"/>
</dbReference>
<gene>
    <name evidence="5" type="ORF">LJ739_17845</name>
</gene>
<organism evidence="5 6">
    <name type="scientific">Fluctibacter halophilus</name>
    <dbReference type="NCBI Taxonomy" id="226011"/>
    <lineage>
        <taxon>Bacteria</taxon>
        <taxon>Pseudomonadati</taxon>
        <taxon>Pseudomonadota</taxon>
        <taxon>Gammaproteobacteria</taxon>
        <taxon>Alteromonadales</taxon>
        <taxon>Alteromonadaceae</taxon>
        <taxon>Fluctibacter</taxon>
    </lineage>
</organism>
<keyword evidence="6" id="KW-1185">Reference proteome</keyword>
<dbReference type="InterPro" id="IPR020449">
    <property type="entry name" value="Tscrpt_reg_AraC-type_HTH"/>
</dbReference>
<dbReference type="InterPro" id="IPR018062">
    <property type="entry name" value="HTH_AraC-typ_CS"/>
</dbReference>
<dbReference type="PANTHER" id="PTHR46796">
    <property type="entry name" value="HTH-TYPE TRANSCRIPTIONAL ACTIVATOR RHAS-RELATED"/>
    <property type="match status" value="1"/>
</dbReference>
<dbReference type="SUPFAM" id="SSF51182">
    <property type="entry name" value="RmlC-like cupins"/>
    <property type="match status" value="1"/>
</dbReference>
<dbReference type="PROSITE" id="PS00041">
    <property type="entry name" value="HTH_ARAC_FAMILY_1"/>
    <property type="match status" value="1"/>
</dbReference>
<dbReference type="InterPro" id="IPR011051">
    <property type="entry name" value="RmlC_Cupin_sf"/>
</dbReference>
<dbReference type="Gene3D" id="1.10.10.60">
    <property type="entry name" value="Homeodomain-like"/>
    <property type="match status" value="2"/>
</dbReference>
<dbReference type="InterPro" id="IPR032783">
    <property type="entry name" value="AraC_lig"/>
</dbReference>
<dbReference type="PRINTS" id="PR00032">
    <property type="entry name" value="HTHARAC"/>
</dbReference>
<name>A0ABS8GCL4_9ALTE</name>
<dbReference type="EMBL" id="JAJEWP010000007">
    <property type="protein sequence ID" value="MCC2618123.1"/>
    <property type="molecule type" value="Genomic_DNA"/>
</dbReference>
<feature type="domain" description="HTH araC/xylS-type" evidence="4">
    <location>
        <begin position="217"/>
        <end position="318"/>
    </location>
</feature>
<keyword evidence="2" id="KW-0238">DNA-binding</keyword>
<dbReference type="SUPFAM" id="SSF46689">
    <property type="entry name" value="Homeodomain-like"/>
    <property type="match status" value="2"/>
</dbReference>
<dbReference type="PROSITE" id="PS01124">
    <property type="entry name" value="HTH_ARAC_FAMILY_2"/>
    <property type="match status" value="1"/>
</dbReference>
<keyword evidence="3" id="KW-0804">Transcription</keyword>
<dbReference type="Proteomes" id="UP001520878">
    <property type="component" value="Unassembled WGS sequence"/>
</dbReference>
<evidence type="ECO:0000256" key="3">
    <source>
        <dbReference type="ARBA" id="ARBA00023163"/>
    </source>
</evidence>
<dbReference type="InterPro" id="IPR018060">
    <property type="entry name" value="HTH_AraC"/>
</dbReference>
<keyword evidence="1" id="KW-0805">Transcription regulation</keyword>
<proteinExistence type="predicted"/>
<protein>
    <submittedName>
        <fullName evidence="5">AraC family transcriptional regulator</fullName>
    </submittedName>
</protein>
<dbReference type="Pfam" id="PF12833">
    <property type="entry name" value="HTH_18"/>
    <property type="match status" value="1"/>
</dbReference>
<evidence type="ECO:0000313" key="6">
    <source>
        <dbReference type="Proteomes" id="UP001520878"/>
    </source>
</evidence>
<reference evidence="5 6" key="1">
    <citation type="submission" date="2021-10" db="EMBL/GenBank/DDBJ databases">
        <title>Draft genome of Aestuariibacter halophilus JC2043.</title>
        <authorList>
            <person name="Emsley S.A."/>
            <person name="Pfannmuller K.M."/>
            <person name="Ushijima B."/>
            <person name="Saw J.H."/>
            <person name="Videau P."/>
        </authorList>
    </citation>
    <scope>NUCLEOTIDE SEQUENCE [LARGE SCALE GENOMIC DNA]</scope>
    <source>
        <strain evidence="5 6">JC2043</strain>
    </source>
</reference>
<evidence type="ECO:0000313" key="5">
    <source>
        <dbReference type="EMBL" id="MCC2618123.1"/>
    </source>
</evidence>
<dbReference type="SMART" id="SM00342">
    <property type="entry name" value="HTH_ARAC"/>
    <property type="match status" value="1"/>
</dbReference>
<dbReference type="RefSeq" id="WP_229162695.1">
    <property type="nucleotide sequence ID" value="NZ_JAJEWP010000007.1"/>
</dbReference>
<evidence type="ECO:0000256" key="1">
    <source>
        <dbReference type="ARBA" id="ARBA00023015"/>
    </source>
</evidence>
<comment type="caution">
    <text evidence="5">The sequence shown here is derived from an EMBL/GenBank/DDBJ whole genome shotgun (WGS) entry which is preliminary data.</text>
</comment>
<dbReference type="Pfam" id="PF12852">
    <property type="entry name" value="Cupin_6"/>
    <property type="match status" value="1"/>
</dbReference>
<dbReference type="InterPro" id="IPR014710">
    <property type="entry name" value="RmlC-like_jellyroll"/>
</dbReference>
<dbReference type="PANTHER" id="PTHR46796:SF7">
    <property type="entry name" value="ARAC FAMILY TRANSCRIPTIONAL REGULATOR"/>
    <property type="match status" value="1"/>
</dbReference>
<accession>A0ABS8GCL4</accession>
<dbReference type="Gene3D" id="2.60.120.10">
    <property type="entry name" value="Jelly Rolls"/>
    <property type="match status" value="1"/>
</dbReference>